<dbReference type="Gramene" id="OPUNC11G16040.1">
    <property type="protein sequence ID" value="OPUNC11G16040.1"/>
    <property type="gene ID" value="OPUNC11G16040"/>
</dbReference>
<dbReference type="Gene3D" id="3.40.50.300">
    <property type="entry name" value="P-loop containing nucleotide triphosphate hydrolases"/>
    <property type="match status" value="1"/>
</dbReference>
<dbReference type="Pfam" id="PF00931">
    <property type="entry name" value="NB-ARC"/>
    <property type="match status" value="1"/>
</dbReference>
<keyword evidence="5" id="KW-1185">Reference proteome</keyword>
<name>A0A0E0MH25_ORYPU</name>
<feature type="domain" description="NB-ARC" evidence="2">
    <location>
        <begin position="177"/>
        <end position="355"/>
    </location>
</feature>
<evidence type="ECO:0000256" key="1">
    <source>
        <dbReference type="ARBA" id="ARBA00022737"/>
    </source>
</evidence>
<evidence type="ECO:0000259" key="2">
    <source>
        <dbReference type="Pfam" id="PF00931"/>
    </source>
</evidence>
<dbReference type="PRINTS" id="PR00364">
    <property type="entry name" value="DISEASERSIST"/>
</dbReference>
<dbReference type="SUPFAM" id="SSF52540">
    <property type="entry name" value="P-loop containing nucleoside triphosphate hydrolases"/>
    <property type="match status" value="1"/>
</dbReference>
<evidence type="ECO:0000313" key="4">
    <source>
        <dbReference type="EnsemblPlants" id="OPUNC11G16040.1"/>
    </source>
</evidence>
<dbReference type="GO" id="GO:0043531">
    <property type="term" value="F:ADP binding"/>
    <property type="evidence" value="ECO:0007669"/>
    <property type="project" value="InterPro"/>
</dbReference>
<sequence>MEHEQLLKKLDYLRRIVSKMLAEAPSTDGGRQLTADDREAHCFAFMEMELAAVVRSLRTPPPPTQSHGVGHDCQQPWLQELRRLASEIQHLMVEHGEADPPTRCVLLRRATRCFRVRRRMGVDLYSQFQKEAHQLHLAAEDPCVYKHLSSHPPPHAADGEGVAAAAGGDHLVGIRGPVKKLLRWLMTANTSLQFMAIVGPIGMGKTALAMEVHSRVRCQPKYFECCAVANFPRRREPVRRTRLFLRSILSQITDLQEASSSHNSESETNEELAAYIWKHLQYKRYFILIDDISKDSDWGIINDAFPTNHCGSRILLTTRNELIARFCVSNYDGELHNMKPLSDSNSDRLLRTKAFGSMDYCPPDNLKLLYEEILKICRGIPLFVTAMAEWLKQHQPQQESSAVPTEEQARLLLKRFEQKLSFKYNDKLRPSLYLSMFPQGYVFDKNHFAMKWLEEGLAGIHSGLKVDMEQAKMSFTEMVDMNIISPVAENCGLNLDEDELCQWQVNPFMHKFLASKAAEKGYVFTSTTLSSVTDDGNMARTARRLALHNADPRLSAMLQQMDLSHTRSLLISGVVNRTAVPLNKFNYLVVLDLQGWENLKDEDLLQICKMFLLTYLSIRRTRVSKLPPQIKELRILNTLDVSRTHITELPSELCELSCLRMLDLRCTQISQVPEQIVVLYLRFRTLLIGGDGMINSDETVVVTKIPHTLMINLQLFTLATVDLSEYPASFVDALGCQNSLRVLAIIWSLHQSTDEAYRKALRSSIKRCMELRSLTIHCARGCSMEFLGSLSDPPKELKKFKVTTGRFVSVPQWIRGLEHLAFLQITVCKLEPDDVKILGSLRCLKCLILGLEFVPEEEIVIESEWFSCLERLSLDCPVPWLTFKQGAMPMLDYLQLKICSGPANQVSAVPSGLTKLPKITEVVICYSKWCKNSCNVKMAVGAVRKQIARHPGQIDLVINGRKKILTQRHIAAESGTKNDVHQLMWARGQ</sequence>
<evidence type="ECO:0000313" key="5">
    <source>
        <dbReference type="Proteomes" id="UP000026962"/>
    </source>
</evidence>
<dbReference type="EnsemblPlants" id="OPUNC11G16040.1">
    <property type="protein sequence ID" value="OPUNC11G16040.1"/>
    <property type="gene ID" value="OPUNC11G16040"/>
</dbReference>
<evidence type="ECO:0000259" key="3">
    <source>
        <dbReference type="Pfam" id="PF23598"/>
    </source>
</evidence>
<organism evidence="4">
    <name type="scientific">Oryza punctata</name>
    <name type="common">Red rice</name>
    <dbReference type="NCBI Taxonomy" id="4537"/>
    <lineage>
        <taxon>Eukaryota</taxon>
        <taxon>Viridiplantae</taxon>
        <taxon>Streptophyta</taxon>
        <taxon>Embryophyta</taxon>
        <taxon>Tracheophyta</taxon>
        <taxon>Spermatophyta</taxon>
        <taxon>Magnoliopsida</taxon>
        <taxon>Liliopsida</taxon>
        <taxon>Poales</taxon>
        <taxon>Poaceae</taxon>
        <taxon>BOP clade</taxon>
        <taxon>Oryzoideae</taxon>
        <taxon>Oryzeae</taxon>
        <taxon>Oryzinae</taxon>
        <taxon>Oryza</taxon>
    </lineage>
</organism>
<keyword evidence="1" id="KW-0677">Repeat</keyword>
<dbReference type="HOGENOM" id="CLU_000837_25_0_1"/>
<dbReference type="STRING" id="4537.A0A0E0MH25"/>
<dbReference type="InterPro" id="IPR032675">
    <property type="entry name" value="LRR_dom_sf"/>
</dbReference>
<dbReference type="eggNOG" id="KOG4658">
    <property type="taxonomic scope" value="Eukaryota"/>
</dbReference>
<reference evidence="4" key="1">
    <citation type="submission" date="2015-04" db="UniProtKB">
        <authorList>
            <consortium name="EnsemblPlants"/>
        </authorList>
    </citation>
    <scope>IDENTIFICATION</scope>
</reference>
<dbReference type="InterPro" id="IPR002182">
    <property type="entry name" value="NB-ARC"/>
</dbReference>
<dbReference type="GO" id="GO:0098542">
    <property type="term" value="P:defense response to other organism"/>
    <property type="evidence" value="ECO:0007669"/>
    <property type="project" value="TreeGrafter"/>
</dbReference>
<dbReference type="SUPFAM" id="SSF52058">
    <property type="entry name" value="L domain-like"/>
    <property type="match status" value="1"/>
</dbReference>
<proteinExistence type="predicted"/>
<dbReference type="OMA" id="VICYSKW"/>
<protein>
    <submittedName>
        <fullName evidence="4">Uncharacterized protein</fullName>
    </submittedName>
</protein>
<dbReference type="Gene3D" id="3.80.10.10">
    <property type="entry name" value="Ribonuclease Inhibitor"/>
    <property type="match status" value="1"/>
</dbReference>
<feature type="domain" description="Disease resistance R13L4/SHOC-2-like LRR" evidence="3">
    <location>
        <begin position="642"/>
        <end position="952"/>
    </location>
</feature>
<dbReference type="PANTHER" id="PTHR23155">
    <property type="entry name" value="DISEASE RESISTANCE PROTEIN RP"/>
    <property type="match status" value="1"/>
</dbReference>
<dbReference type="Pfam" id="PF23598">
    <property type="entry name" value="LRR_14"/>
    <property type="match status" value="1"/>
</dbReference>
<dbReference type="PANTHER" id="PTHR23155:SF957">
    <property type="entry name" value="OS11G0606800 PROTEIN"/>
    <property type="match status" value="1"/>
</dbReference>
<dbReference type="InterPro" id="IPR027417">
    <property type="entry name" value="P-loop_NTPase"/>
</dbReference>
<reference evidence="4" key="2">
    <citation type="submission" date="2018-05" db="EMBL/GenBank/DDBJ databases">
        <title>OpunRS2 (Oryza punctata Reference Sequence Version 2).</title>
        <authorList>
            <person name="Zhang J."/>
            <person name="Kudrna D."/>
            <person name="Lee S."/>
            <person name="Talag J."/>
            <person name="Welchert J."/>
            <person name="Wing R.A."/>
        </authorList>
    </citation>
    <scope>NUCLEOTIDE SEQUENCE [LARGE SCALE GENOMIC DNA]</scope>
</reference>
<dbReference type="InterPro" id="IPR055414">
    <property type="entry name" value="LRR_R13L4/SHOC2-like"/>
</dbReference>
<accession>A0A0E0MH25</accession>
<dbReference type="Proteomes" id="UP000026962">
    <property type="component" value="Chromosome 11"/>
</dbReference>
<dbReference type="AlphaFoldDB" id="A0A0E0MH25"/>
<dbReference type="InterPro" id="IPR044974">
    <property type="entry name" value="Disease_R_plants"/>
</dbReference>